<keyword evidence="2" id="KW-1185">Reference proteome</keyword>
<dbReference type="PROSITE" id="PS51257">
    <property type="entry name" value="PROKAR_LIPOPROTEIN"/>
    <property type="match status" value="1"/>
</dbReference>
<accession>A0A4Q1DB44</accession>
<dbReference type="Pfam" id="PF14135">
    <property type="entry name" value="DUF4302"/>
    <property type="match status" value="1"/>
</dbReference>
<dbReference type="EMBL" id="SDHZ01000001">
    <property type="protein sequence ID" value="RXK86500.1"/>
    <property type="molecule type" value="Genomic_DNA"/>
</dbReference>
<name>A0A4Q1DB44_9BACT</name>
<gene>
    <name evidence="1" type="ORF">ESB13_06750</name>
</gene>
<evidence type="ECO:0000313" key="1">
    <source>
        <dbReference type="EMBL" id="RXK86500.1"/>
    </source>
</evidence>
<dbReference type="AlphaFoldDB" id="A0A4Q1DB44"/>
<sequence>MRLKLTCFLFMILAIAGCKKENDRAFDKSPDERVNELLEKYQTQLEGGTNGWMGYLTTDQGANYTFYFKFNNQNRVVMYSDFTSESARIGEESSYRLKALQQVSLLFDTYSYIHVLADPDPAVAGGELGSGYNVDFEFYFDTATNDTINMVGRKHENKLKLVRATSEQAAYLADGKWGNSVFSPNVGKITNYWKIVVIGGISYQVNVNASGRTITFTWRDASGQPHSFTTSYQETLDGIILKDPLTAGSTIVTGFSNITWNATANSFTFAAGGASTTLAGTNTPVYFDRSAPGNFRAEAINSGGYWATYDGFVVNGVAGTYNLPSLTGNATYPTYRYFIYWPGYNASFDLLAPIFRNSSGLGLVYGAGMVYSQNATTGVARLTYTYILGSGHPTTGPYIQMRNQVNNSGGYYFVKTAEGIYDMVSVADSRIWITWYLQ</sequence>
<dbReference type="RefSeq" id="WP_129002249.1">
    <property type="nucleotide sequence ID" value="NZ_SDHZ01000001.1"/>
</dbReference>
<evidence type="ECO:0000313" key="2">
    <source>
        <dbReference type="Proteomes" id="UP000290545"/>
    </source>
</evidence>
<organism evidence="1 2">
    <name type="scientific">Filimonas effusa</name>
    <dbReference type="NCBI Taxonomy" id="2508721"/>
    <lineage>
        <taxon>Bacteria</taxon>
        <taxon>Pseudomonadati</taxon>
        <taxon>Bacteroidota</taxon>
        <taxon>Chitinophagia</taxon>
        <taxon>Chitinophagales</taxon>
        <taxon>Chitinophagaceae</taxon>
        <taxon>Filimonas</taxon>
    </lineage>
</organism>
<dbReference type="Proteomes" id="UP000290545">
    <property type="component" value="Unassembled WGS sequence"/>
</dbReference>
<proteinExistence type="predicted"/>
<reference evidence="1 2" key="1">
    <citation type="submission" date="2019-01" db="EMBL/GenBank/DDBJ databases">
        <title>Filimonas sp. strain TTM-71.</title>
        <authorList>
            <person name="Chen W.-M."/>
        </authorList>
    </citation>
    <scope>NUCLEOTIDE SEQUENCE [LARGE SCALE GENOMIC DNA]</scope>
    <source>
        <strain evidence="1 2">TTM-71</strain>
    </source>
</reference>
<protein>
    <submittedName>
        <fullName evidence="1">DUF4302 domain-containing protein</fullName>
    </submittedName>
</protein>
<comment type="caution">
    <text evidence="1">The sequence shown here is derived from an EMBL/GenBank/DDBJ whole genome shotgun (WGS) entry which is preliminary data.</text>
</comment>
<dbReference type="OrthoDB" id="707849at2"/>
<dbReference type="InterPro" id="IPR025396">
    <property type="entry name" value="DUF4302"/>
</dbReference>